<dbReference type="EMBL" id="VAFL01000015">
    <property type="protein sequence ID" value="TKW65162.1"/>
    <property type="molecule type" value="Genomic_DNA"/>
</dbReference>
<dbReference type="Proteomes" id="UP000315344">
    <property type="component" value="Unassembled WGS sequence"/>
</dbReference>
<evidence type="ECO:0000313" key="2">
    <source>
        <dbReference type="Proteomes" id="UP000315344"/>
    </source>
</evidence>
<comment type="caution">
    <text evidence="1">The sequence shown here is derived from an EMBL/GenBank/DDBJ whole genome shotgun (WGS) entry which is preliminary data.</text>
</comment>
<accession>A0A533I5S8</accession>
<reference evidence="1 2" key="1">
    <citation type="journal article" date="2017" name="Nat. Commun.">
        <title>In situ click chemistry generation of cyclooxygenase-2 inhibitors.</title>
        <authorList>
            <person name="Bhardwaj A."/>
            <person name="Kaur J."/>
            <person name="Wuest M."/>
            <person name="Wuest F."/>
        </authorList>
    </citation>
    <scope>NUCLEOTIDE SEQUENCE [LARGE SCALE GENOMIC DNA]</scope>
    <source>
        <strain evidence="1">S2_012_000_R3_94</strain>
    </source>
</reference>
<protein>
    <submittedName>
        <fullName evidence="1">Uncharacterized protein</fullName>
    </submittedName>
</protein>
<organism evidence="1 2">
    <name type="scientific">Paracoccus denitrificans</name>
    <dbReference type="NCBI Taxonomy" id="266"/>
    <lineage>
        <taxon>Bacteria</taxon>
        <taxon>Pseudomonadati</taxon>
        <taxon>Pseudomonadota</taxon>
        <taxon>Alphaproteobacteria</taxon>
        <taxon>Rhodobacterales</taxon>
        <taxon>Paracoccaceae</taxon>
        <taxon>Paracoccus</taxon>
    </lineage>
</organism>
<evidence type="ECO:0000313" key="1">
    <source>
        <dbReference type="EMBL" id="TKW65162.1"/>
    </source>
</evidence>
<dbReference type="AlphaFoldDB" id="A0A533I5S8"/>
<proteinExistence type="predicted"/>
<gene>
    <name evidence="1" type="ORF">DI616_15660</name>
</gene>
<sequence length="67" mass="7312">MDEGSDFARAFATFFVDGLDDADFDLGEELADDCPRFGEDGLPLGFGEISFELEDLGNSDFVVDEHA</sequence>
<name>A0A533I5S8_PARDE</name>